<feature type="compositionally biased region" description="Basic and acidic residues" evidence="1">
    <location>
        <begin position="79"/>
        <end position="97"/>
    </location>
</feature>
<evidence type="ECO:0000256" key="1">
    <source>
        <dbReference type="SAM" id="MobiDB-lite"/>
    </source>
</evidence>
<dbReference type="OrthoDB" id="37886at2759"/>
<name>A0A4Z2JH76_9TELE</name>
<sequence>MSCLWALLRAANSCKMASSSVPTTEITTVDPRDPRPCRMLPNCYVEGEEGHCEQRAAPGGTHRRVAAVRRSSESGEIQPAERDERKRRSADDKSPTD</sequence>
<dbReference type="AlphaFoldDB" id="A0A4Z2JH76"/>
<keyword evidence="3" id="KW-1185">Reference proteome</keyword>
<dbReference type="EMBL" id="SRLO01000001">
    <property type="protein sequence ID" value="TNN89625.1"/>
    <property type="molecule type" value="Genomic_DNA"/>
</dbReference>
<evidence type="ECO:0000313" key="2">
    <source>
        <dbReference type="EMBL" id="TNN89625.1"/>
    </source>
</evidence>
<organism evidence="2 3">
    <name type="scientific">Liparis tanakae</name>
    <name type="common">Tanaka's snailfish</name>
    <dbReference type="NCBI Taxonomy" id="230148"/>
    <lineage>
        <taxon>Eukaryota</taxon>
        <taxon>Metazoa</taxon>
        <taxon>Chordata</taxon>
        <taxon>Craniata</taxon>
        <taxon>Vertebrata</taxon>
        <taxon>Euteleostomi</taxon>
        <taxon>Actinopterygii</taxon>
        <taxon>Neopterygii</taxon>
        <taxon>Teleostei</taxon>
        <taxon>Neoteleostei</taxon>
        <taxon>Acanthomorphata</taxon>
        <taxon>Eupercaria</taxon>
        <taxon>Perciformes</taxon>
        <taxon>Cottioidei</taxon>
        <taxon>Cottales</taxon>
        <taxon>Liparidae</taxon>
        <taxon>Liparis</taxon>
    </lineage>
</organism>
<evidence type="ECO:0000313" key="3">
    <source>
        <dbReference type="Proteomes" id="UP000314294"/>
    </source>
</evidence>
<protein>
    <submittedName>
        <fullName evidence="2">Uncharacterized protein</fullName>
    </submittedName>
</protein>
<proteinExistence type="predicted"/>
<feature type="region of interest" description="Disordered" evidence="1">
    <location>
        <begin position="51"/>
        <end position="97"/>
    </location>
</feature>
<dbReference type="Proteomes" id="UP000314294">
    <property type="component" value="Unassembled WGS sequence"/>
</dbReference>
<reference evidence="2 3" key="1">
    <citation type="submission" date="2019-03" db="EMBL/GenBank/DDBJ databases">
        <title>First draft genome of Liparis tanakae, snailfish: a comprehensive survey of snailfish specific genes.</title>
        <authorList>
            <person name="Kim W."/>
            <person name="Song I."/>
            <person name="Jeong J.-H."/>
            <person name="Kim D."/>
            <person name="Kim S."/>
            <person name="Ryu S."/>
            <person name="Song J.Y."/>
            <person name="Lee S.K."/>
        </authorList>
    </citation>
    <scope>NUCLEOTIDE SEQUENCE [LARGE SCALE GENOMIC DNA]</scope>
    <source>
        <tissue evidence="2">Muscle</tissue>
    </source>
</reference>
<accession>A0A4Z2JH76</accession>
<gene>
    <name evidence="2" type="ORF">EYF80_000228</name>
</gene>
<comment type="caution">
    <text evidence="2">The sequence shown here is derived from an EMBL/GenBank/DDBJ whole genome shotgun (WGS) entry which is preliminary data.</text>
</comment>